<keyword evidence="7 10" id="KW-0407">Ion channel</keyword>
<feature type="transmembrane region" description="Helical" evidence="8">
    <location>
        <begin position="80"/>
        <end position="98"/>
    </location>
</feature>
<comment type="subcellular location">
    <subcellularLocation>
        <location evidence="1">Membrane</location>
        <topology evidence="1">Multi-pass membrane protein</topology>
    </subcellularLocation>
</comment>
<keyword evidence="3 8" id="KW-0812">Transmembrane</keyword>
<evidence type="ECO:0000256" key="1">
    <source>
        <dbReference type="ARBA" id="ARBA00004141"/>
    </source>
</evidence>
<dbReference type="Proteomes" id="UP000708576">
    <property type="component" value="Unassembled WGS sequence"/>
</dbReference>
<name>A0ABS5K200_9BACT</name>
<evidence type="ECO:0000256" key="3">
    <source>
        <dbReference type="ARBA" id="ARBA00022692"/>
    </source>
</evidence>
<keyword evidence="2" id="KW-0813">Transport</keyword>
<dbReference type="InterPro" id="IPR003280">
    <property type="entry name" value="2pore_dom_K_chnl"/>
</dbReference>
<feature type="transmembrane region" description="Helical" evidence="8">
    <location>
        <begin position="110"/>
        <end position="128"/>
    </location>
</feature>
<evidence type="ECO:0000256" key="2">
    <source>
        <dbReference type="ARBA" id="ARBA00022448"/>
    </source>
</evidence>
<evidence type="ECO:0000256" key="4">
    <source>
        <dbReference type="ARBA" id="ARBA00022989"/>
    </source>
</evidence>
<dbReference type="PANTHER" id="PTHR11003:SF345">
    <property type="entry name" value="TWIK FAMILY OF POTASSIUM CHANNELS PROTEIN 18"/>
    <property type="match status" value="1"/>
</dbReference>
<feature type="transmembrane region" description="Helical" evidence="8">
    <location>
        <begin position="6"/>
        <end position="27"/>
    </location>
</feature>
<dbReference type="EMBL" id="JAGUCO010000040">
    <property type="protein sequence ID" value="MBS2101125.1"/>
    <property type="molecule type" value="Genomic_DNA"/>
</dbReference>
<dbReference type="Pfam" id="PF07885">
    <property type="entry name" value="Ion_trans_2"/>
    <property type="match status" value="1"/>
</dbReference>
<keyword evidence="5" id="KW-0406">Ion transport</keyword>
<evidence type="ECO:0000256" key="5">
    <source>
        <dbReference type="ARBA" id="ARBA00023065"/>
    </source>
</evidence>
<keyword evidence="4 8" id="KW-1133">Transmembrane helix</keyword>
<sequence length="135" mass="15277">MIQNISISLALMVITCFIHTIASRLILNRFRKWTNKSHPIKRLLRIDLTVTILILAVLLEVIVWSVVYLKINVVNSFEEALYFSLVTFSTLGYGDIVIADTYRLIAAMQAACGVIIFGWSTALLIASLQKNYIEK</sequence>
<evidence type="ECO:0000256" key="8">
    <source>
        <dbReference type="SAM" id="Phobius"/>
    </source>
</evidence>
<evidence type="ECO:0000256" key="6">
    <source>
        <dbReference type="ARBA" id="ARBA00023136"/>
    </source>
</evidence>
<dbReference type="GO" id="GO:0034220">
    <property type="term" value="P:monoatomic ion transmembrane transport"/>
    <property type="evidence" value="ECO:0007669"/>
    <property type="project" value="UniProtKB-KW"/>
</dbReference>
<dbReference type="PANTHER" id="PTHR11003">
    <property type="entry name" value="POTASSIUM CHANNEL, SUBFAMILY K"/>
    <property type="match status" value="1"/>
</dbReference>
<feature type="transmembrane region" description="Helical" evidence="8">
    <location>
        <begin position="48"/>
        <end position="68"/>
    </location>
</feature>
<evidence type="ECO:0000313" key="11">
    <source>
        <dbReference type="Proteomes" id="UP000708576"/>
    </source>
</evidence>
<keyword evidence="6 8" id="KW-0472">Membrane</keyword>
<gene>
    <name evidence="10" type="ORF">KEM10_22760</name>
</gene>
<feature type="domain" description="Potassium channel" evidence="9">
    <location>
        <begin position="57"/>
        <end position="129"/>
    </location>
</feature>
<organism evidence="10 11">
    <name type="scientific">Carboxylicivirga linearis</name>
    <dbReference type="NCBI Taxonomy" id="1628157"/>
    <lineage>
        <taxon>Bacteria</taxon>
        <taxon>Pseudomonadati</taxon>
        <taxon>Bacteroidota</taxon>
        <taxon>Bacteroidia</taxon>
        <taxon>Marinilabiliales</taxon>
        <taxon>Marinilabiliaceae</taxon>
        <taxon>Carboxylicivirga</taxon>
    </lineage>
</organism>
<evidence type="ECO:0000259" key="9">
    <source>
        <dbReference type="Pfam" id="PF07885"/>
    </source>
</evidence>
<dbReference type="Gene3D" id="1.10.287.70">
    <property type="match status" value="1"/>
</dbReference>
<dbReference type="InterPro" id="IPR013099">
    <property type="entry name" value="K_chnl_dom"/>
</dbReference>
<dbReference type="RefSeq" id="WP_212220304.1">
    <property type="nucleotide sequence ID" value="NZ_JAGUCO010000040.1"/>
</dbReference>
<protein>
    <submittedName>
        <fullName evidence="10">Two pore domain potassium channel family protein</fullName>
    </submittedName>
</protein>
<keyword evidence="11" id="KW-1185">Reference proteome</keyword>
<accession>A0ABS5K200</accession>
<dbReference type="SUPFAM" id="SSF81324">
    <property type="entry name" value="Voltage-gated potassium channels"/>
    <property type="match status" value="1"/>
</dbReference>
<evidence type="ECO:0000313" key="10">
    <source>
        <dbReference type="EMBL" id="MBS2101125.1"/>
    </source>
</evidence>
<proteinExistence type="predicted"/>
<evidence type="ECO:0000256" key="7">
    <source>
        <dbReference type="ARBA" id="ARBA00023303"/>
    </source>
</evidence>
<reference evidence="10 11" key="1">
    <citation type="journal article" date="2015" name="Int. J. Syst. Evol. Microbiol.">
        <title>Carboxylicivirga linearis sp. nov., isolated from a sea cucumber culture pond.</title>
        <authorList>
            <person name="Wang F.Q."/>
            <person name="Zhou Y.X."/>
            <person name="Lin X.Z."/>
            <person name="Chen G.J."/>
            <person name="Du Z.J."/>
        </authorList>
    </citation>
    <scope>NUCLEOTIDE SEQUENCE [LARGE SCALE GENOMIC DNA]</scope>
    <source>
        <strain evidence="10 11">FB218</strain>
    </source>
</reference>
<comment type="caution">
    <text evidence="10">The sequence shown here is derived from an EMBL/GenBank/DDBJ whole genome shotgun (WGS) entry which is preliminary data.</text>
</comment>